<dbReference type="InterPro" id="IPR033964">
    <property type="entry name" value="ABBA"/>
</dbReference>
<dbReference type="GO" id="GO:0016765">
    <property type="term" value="F:transferase activity, transferring alkyl or aryl (other than methyl) groups"/>
    <property type="evidence" value="ECO:0007669"/>
    <property type="project" value="InterPro"/>
</dbReference>
<proteinExistence type="predicted"/>
<accession>A0A7W3T9L3</accession>
<evidence type="ECO:0000256" key="1">
    <source>
        <dbReference type="ARBA" id="ARBA00022679"/>
    </source>
</evidence>
<evidence type="ECO:0000313" key="3">
    <source>
        <dbReference type="Proteomes" id="UP000538929"/>
    </source>
</evidence>
<protein>
    <recommendedName>
        <fullName evidence="4">Tryptophan dimethylallyltransferase</fullName>
    </recommendedName>
</protein>
<name>A0A7W3T9L3_9ACTN</name>
<dbReference type="InterPro" id="IPR017795">
    <property type="entry name" value="ABBA_NscD-like"/>
</dbReference>
<reference evidence="3" key="1">
    <citation type="submission" date="2019-10" db="EMBL/GenBank/DDBJ databases">
        <title>Streptomyces sp. nov., a novel actinobacterium isolated from alkaline environment.</title>
        <authorList>
            <person name="Golinska P."/>
        </authorList>
    </citation>
    <scope>NUCLEOTIDE SEQUENCE [LARGE SCALE GENOMIC DNA]</scope>
    <source>
        <strain evidence="3">DSM 42118</strain>
    </source>
</reference>
<keyword evidence="3" id="KW-1185">Reference proteome</keyword>
<dbReference type="Pfam" id="PF11991">
    <property type="entry name" value="Trp_DMAT"/>
    <property type="match status" value="1"/>
</dbReference>
<comment type="caution">
    <text evidence="2">The sequence shown here is derived from an EMBL/GenBank/DDBJ whole genome shotgun (WGS) entry which is preliminary data.</text>
</comment>
<evidence type="ECO:0008006" key="4">
    <source>
        <dbReference type="Google" id="ProtNLM"/>
    </source>
</evidence>
<dbReference type="AlphaFoldDB" id="A0A7W3T9L3"/>
<dbReference type="EMBL" id="VKHT01000001">
    <property type="protein sequence ID" value="MBB0242535.1"/>
    <property type="molecule type" value="Genomic_DNA"/>
</dbReference>
<sequence length="416" mass="45675">MVELIPSDTMCGRLRVRRSDLVRPLTCAHLCPLVQGESMEAPALTPDTGVTAEMVGRSVRFESRRYQPTDSYADIACDKIRRGSEVLGASESEQRSRLALVRELFGAWGELPAGNPPERACWVAIDGMPFEVSFAWVDGRSELRLSFENPSHPGTPLARQEDGRAFTRSLADRPGVPIERYLAVEDLFTDGDPRGYFSFFHGVAWRQGGDPLHKIYLNPAVAGREHAAARTQEAMIRLGMERPWRALADHLGGVHGIAHEPVGLALDLSDAREARCKVYLAHTEVTADEVDARAAIARDHVPGSFARALERVTGHRESGWQKPPVTCWGFDFAQDVPSATLYVPLIPGHGDDAIAHDRVAAFMREENMDPAPYTAALHALSDGPPTESSTQNFLSYRGGPSPRFAVYLAPGTYRPA</sequence>
<dbReference type="GO" id="GO:0009820">
    <property type="term" value="P:alkaloid metabolic process"/>
    <property type="evidence" value="ECO:0007669"/>
    <property type="project" value="InterPro"/>
</dbReference>
<organism evidence="2 3">
    <name type="scientific">Streptomyces alkaliphilus</name>
    <dbReference type="NCBI Taxonomy" id="1472722"/>
    <lineage>
        <taxon>Bacteria</taxon>
        <taxon>Bacillati</taxon>
        <taxon>Actinomycetota</taxon>
        <taxon>Actinomycetes</taxon>
        <taxon>Kitasatosporales</taxon>
        <taxon>Streptomycetaceae</taxon>
        <taxon>Streptomyces</taxon>
    </lineage>
</organism>
<dbReference type="Proteomes" id="UP000538929">
    <property type="component" value="Unassembled WGS sequence"/>
</dbReference>
<gene>
    <name evidence="2" type="ORF">FNQ90_00050</name>
</gene>
<dbReference type="SFLD" id="SFLDS00036">
    <property type="entry name" value="Aromatic_Prenyltransferase"/>
    <property type="match status" value="1"/>
</dbReference>
<evidence type="ECO:0000313" key="2">
    <source>
        <dbReference type="EMBL" id="MBB0242535.1"/>
    </source>
</evidence>
<keyword evidence="1" id="KW-0808">Transferase</keyword>